<dbReference type="GeneID" id="28836603"/>
<dbReference type="RefSeq" id="XP_018131978.2">
    <property type="nucleotide sequence ID" value="XM_018272713.2"/>
</dbReference>
<dbReference type="AlphaFoldDB" id="A0A1B8GQY2"/>
<dbReference type="PANTHER" id="PTHR14577:SF0">
    <property type="entry name" value="NUCLEOLAR PROTEIN 12"/>
    <property type="match status" value="1"/>
</dbReference>
<gene>
    <name evidence="6" type="ORF">VE01_03217</name>
</gene>
<evidence type="ECO:0000313" key="6">
    <source>
        <dbReference type="EMBL" id="OBT98245.2"/>
    </source>
</evidence>
<dbReference type="Proteomes" id="UP000091956">
    <property type="component" value="Unassembled WGS sequence"/>
</dbReference>
<sequence length="228" mass="26133">MMSSEHFVVPRPKKSTLPPQPKKRKRNAAIEEISFDFDARADYLTGFHKRKVERAKRAQAENDKKAKEERILQRKQLREERTQELKAHVAAVDAILAESKSPFLDHEESGEDGEWDGIKEEAPAEPIDHEEEYIDEDRFTTVTVEEVGVSKDGLHTAAEDEELELEGKKKAAEAAKAAKFAKANPKKQWPKKEKKKPFRYESKIERKIGRAKQKSSNKKQASARRGED</sequence>
<keyword evidence="7" id="KW-1185">Reference proteome</keyword>
<evidence type="ECO:0008006" key="8">
    <source>
        <dbReference type="Google" id="ProtNLM"/>
    </source>
</evidence>
<feature type="compositionally biased region" description="Basic and acidic residues" evidence="5">
    <location>
        <begin position="198"/>
        <end position="208"/>
    </location>
</feature>
<evidence type="ECO:0000313" key="7">
    <source>
        <dbReference type="Proteomes" id="UP000091956"/>
    </source>
</evidence>
<dbReference type="Pfam" id="PF09805">
    <property type="entry name" value="Nop25"/>
    <property type="match status" value="1"/>
</dbReference>
<evidence type="ECO:0000256" key="2">
    <source>
        <dbReference type="ARBA" id="ARBA00007175"/>
    </source>
</evidence>
<protein>
    <recommendedName>
        <fullName evidence="8">Ribosomal RNA-processing protein 17</fullName>
    </recommendedName>
</protein>
<feature type="compositionally biased region" description="Basic residues" evidence="5">
    <location>
        <begin position="184"/>
        <end position="197"/>
    </location>
</feature>
<reference evidence="6 7" key="1">
    <citation type="submission" date="2016-03" db="EMBL/GenBank/DDBJ databases">
        <title>Comparative genomics of Pseudogymnoascus destructans, the fungus causing white-nose syndrome of bats.</title>
        <authorList>
            <person name="Palmer J.M."/>
            <person name="Drees K.P."/>
            <person name="Foster J.T."/>
            <person name="Lindner D.L."/>
        </authorList>
    </citation>
    <scope>NUCLEOTIDE SEQUENCE [LARGE SCALE GENOMIC DNA]</scope>
    <source>
        <strain evidence="6 7">UAMH 10579</strain>
    </source>
</reference>
<feature type="region of interest" description="Disordered" evidence="5">
    <location>
        <begin position="1"/>
        <end position="26"/>
    </location>
</feature>
<comment type="similarity">
    <text evidence="2">Belongs to the RRP17 family.</text>
</comment>
<evidence type="ECO:0000256" key="4">
    <source>
        <dbReference type="ARBA" id="ARBA00023242"/>
    </source>
</evidence>
<dbReference type="STRING" id="342668.A0A1B8GQY2"/>
<evidence type="ECO:0000256" key="1">
    <source>
        <dbReference type="ARBA" id="ARBA00004604"/>
    </source>
</evidence>
<name>A0A1B8GQY2_9PEZI</name>
<proteinExistence type="inferred from homology"/>
<feature type="region of interest" description="Disordered" evidence="5">
    <location>
        <begin position="150"/>
        <end position="228"/>
    </location>
</feature>
<evidence type="ECO:0000256" key="3">
    <source>
        <dbReference type="ARBA" id="ARBA00023054"/>
    </source>
</evidence>
<comment type="subcellular location">
    <subcellularLocation>
        <location evidence="1">Nucleus</location>
        <location evidence="1">Nucleolus</location>
    </subcellularLocation>
</comment>
<dbReference type="GO" id="GO:0019843">
    <property type="term" value="F:rRNA binding"/>
    <property type="evidence" value="ECO:0007669"/>
    <property type="project" value="TreeGrafter"/>
</dbReference>
<feature type="compositionally biased region" description="Low complexity" evidence="5">
    <location>
        <begin position="174"/>
        <end position="183"/>
    </location>
</feature>
<organism evidence="6 7">
    <name type="scientific">Pseudogymnoascus verrucosus</name>
    <dbReference type="NCBI Taxonomy" id="342668"/>
    <lineage>
        <taxon>Eukaryota</taxon>
        <taxon>Fungi</taxon>
        <taxon>Dikarya</taxon>
        <taxon>Ascomycota</taxon>
        <taxon>Pezizomycotina</taxon>
        <taxon>Leotiomycetes</taxon>
        <taxon>Thelebolales</taxon>
        <taxon>Thelebolaceae</taxon>
        <taxon>Pseudogymnoascus</taxon>
    </lineage>
</organism>
<keyword evidence="4" id="KW-0539">Nucleus</keyword>
<keyword evidence="3" id="KW-0175">Coiled coil</keyword>
<evidence type="ECO:0000256" key="5">
    <source>
        <dbReference type="SAM" id="MobiDB-lite"/>
    </source>
</evidence>
<dbReference type="EMBL" id="KV460217">
    <property type="protein sequence ID" value="OBT98245.2"/>
    <property type="molecule type" value="Genomic_DNA"/>
</dbReference>
<reference evidence="7" key="2">
    <citation type="journal article" date="2018" name="Nat. Commun.">
        <title>Extreme sensitivity to ultraviolet light in the fungal pathogen causing white-nose syndrome of bats.</title>
        <authorList>
            <person name="Palmer J.M."/>
            <person name="Drees K.P."/>
            <person name="Foster J.T."/>
            <person name="Lindner D.L."/>
        </authorList>
    </citation>
    <scope>NUCLEOTIDE SEQUENCE [LARGE SCALE GENOMIC DNA]</scope>
    <source>
        <strain evidence="7">UAMH 10579</strain>
    </source>
</reference>
<dbReference type="GO" id="GO:0005730">
    <property type="term" value="C:nucleolus"/>
    <property type="evidence" value="ECO:0007669"/>
    <property type="project" value="UniProtKB-SubCell"/>
</dbReference>
<dbReference type="PANTHER" id="PTHR14577">
    <property type="entry name" value="NUCLEOLAR PROTEIN 12"/>
    <property type="match status" value="1"/>
</dbReference>
<dbReference type="InterPro" id="IPR019186">
    <property type="entry name" value="Nucleolar_protein_12"/>
</dbReference>
<accession>A0A1B8GQY2</accession>